<comment type="caution">
    <text evidence="3">The sequence shown here is derived from an EMBL/GenBank/DDBJ whole genome shotgun (WGS) entry which is preliminary data.</text>
</comment>
<evidence type="ECO:0000259" key="1">
    <source>
        <dbReference type="Pfam" id="PF00535"/>
    </source>
</evidence>
<dbReference type="Pfam" id="PF13692">
    <property type="entry name" value="Glyco_trans_1_4"/>
    <property type="match status" value="1"/>
</dbReference>
<protein>
    <submittedName>
        <fullName evidence="3">Glycosyltransferase</fullName>
    </submittedName>
</protein>
<dbReference type="Gene3D" id="3.90.550.10">
    <property type="entry name" value="Spore Coat Polysaccharide Biosynthesis Protein SpsA, Chain A"/>
    <property type="match status" value="1"/>
</dbReference>
<dbReference type="Gene3D" id="3.40.50.2000">
    <property type="entry name" value="Glycogen Phosphorylase B"/>
    <property type="match status" value="2"/>
</dbReference>
<evidence type="ECO:0000313" key="4">
    <source>
        <dbReference type="Proteomes" id="UP000451233"/>
    </source>
</evidence>
<dbReference type="Pfam" id="PF00535">
    <property type="entry name" value="Glycos_transf_2"/>
    <property type="match status" value="1"/>
</dbReference>
<organism evidence="3 4">
    <name type="scientific">Hufsiella ginkgonis</name>
    <dbReference type="NCBI Taxonomy" id="2695274"/>
    <lineage>
        <taxon>Bacteria</taxon>
        <taxon>Pseudomonadati</taxon>
        <taxon>Bacteroidota</taxon>
        <taxon>Sphingobacteriia</taxon>
        <taxon>Sphingobacteriales</taxon>
        <taxon>Sphingobacteriaceae</taxon>
        <taxon>Hufsiella</taxon>
    </lineage>
</organism>
<dbReference type="CDD" id="cd06433">
    <property type="entry name" value="GT_2_WfgS_like"/>
    <property type="match status" value="1"/>
</dbReference>
<dbReference type="GO" id="GO:0016757">
    <property type="term" value="F:glycosyltransferase activity"/>
    <property type="evidence" value="ECO:0007669"/>
    <property type="project" value="UniProtKB-ARBA"/>
</dbReference>
<dbReference type="InterPro" id="IPR001173">
    <property type="entry name" value="Glyco_trans_2-like"/>
</dbReference>
<dbReference type="EMBL" id="WVHS01000005">
    <property type="protein sequence ID" value="MXV17495.1"/>
    <property type="molecule type" value="Genomic_DNA"/>
</dbReference>
<dbReference type="PANTHER" id="PTHR45947:SF13">
    <property type="entry name" value="TRANSFERASE"/>
    <property type="match status" value="1"/>
</dbReference>
<dbReference type="Proteomes" id="UP000451233">
    <property type="component" value="Unassembled WGS sequence"/>
</dbReference>
<keyword evidence="3" id="KW-0808">Transferase</keyword>
<evidence type="ECO:0000259" key="2">
    <source>
        <dbReference type="Pfam" id="PF13439"/>
    </source>
</evidence>
<evidence type="ECO:0000313" key="3">
    <source>
        <dbReference type="EMBL" id="MXV17495.1"/>
    </source>
</evidence>
<feature type="domain" description="Glycosyltransferase 2-like" evidence="1">
    <location>
        <begin position="445"/>
        <end position="568"/>
    </location>
</feature>
<gene>
    <name evidence="3" type="ORF">GS398_19505</name>
</gene>
<dbReference type="PANTHER" id="PTHR45947">
    <property type="entry name" value="SULFOQUINOVOSYL TRANSFERASE SQD2"/>
    <property type="match status" value="1"/>
</dbReference>
<feature type="domain" description="Glycosyltransferase subfamily 4-like N-terminal" evidence="2">
    <location>
        <begin position="28"/>
        <end position="235"/>
    </location>
</feature>
<dbReference type="AlphaFoldDB" id="A0A7K1Y2J8"/>
<dbReference type="InterPro" id="IPR028098">
    <property type="entry name" value="Glyco_trans_4-like_N"/>
</dbReference>
<dbReference type="InterPro" id="IPR029044">
    <property type="entry name" value="Nucleotide-diphossugar_trans"/>
</dbReference>
<name>A0A7K1Y2J8_9SPHI</name>
<dbReference type="InterPro" id="IPR050194">
    <property type="entry name" value="Glycosyltransferase_grp1"/>
</dbReference>
<dbReference type="Pfam" id="PF13439">
    <property type="entry name" value="Glyco_transf_4"/>
    <property type="match status" value="1"/>
</dbReference>
<keyword evidence="4" id="KW-1185">Reference proteome</keyword>
<sequence length="688" mass="77262">MPLRIVCPRFCILAPVKIVHLNTYKENGGAGRACQRLNKALREEGVDSEVWINFSFNSGDTERVFSRGLFGRAVTAFGIIFERIVASFLRKKVPVPFSFPVWGRDISRHPALAGADVIHIHWINHGFLRPKDLAALAELGKPVIWTFHDSNAFTGGCHVRYTCDHFERECGNCPVLKNPGAGDWSHKIWKAKEQAYRRLGYTVIAPSRWMESSVRRSKLAGLHHVYNIPNTLDTQTFRPLPKGPSRKALGLPEDKFIILSGFMPSRNDLHKGTPYLLEALGLIISKYGVPREEVALLVFGNRDAKNVPEFPVAATFLGTIAGDDKLTLCYSAADVFVTPSLEDNLPNTVMESLSCGTPVVAFTTGGIPDMVDHLQSGFLAEYRSADDLAQGIQWVYNHHDRQKLGEQARSTVMQRFSEKVIARQHISLYNRVLDPGFADFQPVLTVITVVYNDVRHIERTIRSVTGQTWKNIEYLVIDGGSTDGTLEIIKRYAGRITGWVSEPDQGIYDAMNKGLRMATGDYVLFMNSGDEFYSPATVRQVFSASPDADIYYGETEMLGPDLANLGRRRHASPEKLAHGSFKYGMSVSHQAIYIRRALLQPFDAAYQLSADIDSILHAIKRAGKIVNTRRYVAKYLVGGMSKKKHRQSLKERFGIFSKHYGLLPNLFNHAVIATKLAWYYLVHRRTND</sequence>
<dbReference type="SUPFAM" id="SSF53756">
    <property type="entry name" value="UDP-Glycosyltransferase/glycogen phosphorylase"/>
    <property type="match status" value="1"/>
</dbReference>
<accession>A0A7K1Y2J8</accession>
<dbReference type="SUPFAM" id="SSF53448">
    <property type="entry name" value="Nucleotide-diphospho-sugar transferases"/>
    <property type="match status" value="1"/>
</dbReference>
<proteinExistence type="predicted"/>
<reference evidence="3 4" key="1">
    <citation type="submission" date="2019-11" db="EMBL/GenBank/DDBJ databases">
        <title>Pedobacter sp. HMF7056 Genome sequencing and assembly.</title>
        <authorList>
            <person name="Kang H."/>
            <person name="Kim H."/>
            <person name="Joh K."/>
        </authorList>
    </citation>
    <scope>NUCLEOTIDE SEQUENCE [LARGE SCALE GENOMIC DNA]</scope>
    <source>
        <strain evidence="3 4">HMF7056</strain>
    </source>
</reference>